<dbReference type="Pfam" id="PF14145">
    <property type="entry name" value="YrhK"/>
    <property type="match status" value="1"/>
</dbReference>
<keyword evidence="1" id="KW-0812">Transmembrane</keyword>
<evidence type="ECO:0000259" key="2">
    <source>
        <dbReference type="Pfam" id="PF14145"/>
    </source>
</evidence>
<dbReference type="STRING" id="317025.Tcr_1058"/>
<dbReference type="OrthoDB" id="5519470at2"/>
<dbReference type="AlphaFoldDB" id="Q31GS0"/>
<feature type="transmembrane region" description="Helical" evidence="1">
    <location>
        <begin position="44"/>
        <end position="66"/>
    </location>
</feature>
<protein>
    <recommendedName>
        <fullName evidence="2">YrhK domain-containing protein</fullName>
    </recommendedName>
</protein>
<gene>
    <name evidence="3" type="ordered locus">Tcr_1058</name>
</gene>
<feature type="transmembrane region" description="Helical" evidence="1">
    <location>
        <begin position="12"/>
        <end position="38"/>
    </location>
</feature>
<dbReference type="KEGG" id="tcx:Tcr_1058"/>
<evidence type="ECO:0000313" key="3">
    <source>
        <dbReference type="EMBL" id="ABB41653.1"/>
    </source>
</evidence>
<sequence>MKNFLRILVQDYGWIHLSLGLFGNLMFFIGSILFLPSFEMYRTLAVWLFIVGSFFMLIGSVGRLLVDLWDRSFLKK</sequence>
<evidence type="ECO:0000256" key="1">
    <source>
        <dbReference type="SAM" id="Phobius"/>
    </source>
</evidence>
<proteinExistence type="predicted"/>
<dbReference type="EMBL" id="CP000109">
    <property type="protein sequence ID" value="ABB41653.1"/>
    <property type="molecule type" value="Genomic_DNA"/>
</dbReference>
<accession>Q31GS0</accession>
<keyword evidence="1" id="KW-0472">Membrane</keyword>
<name>Q31GS0_HYDCU</name>
<dbReference type="eggNOG" id="ENOG5032Z3N">
    <property type="taxonomic scope" value="Bacteria"/>
</dbReference>
<organism evidence="3">
    <name type="scientific">Hydrogenovibrio crunogenus (strain DSM 25203 / XCL-2)</name>
    <name type="common">Thiomicrospira crunogena</name>
    <dbReference type="NCBI Taxonomy" id="317025"/>
    <lineage>
        <taxon>Bacteria</taxon>
        <taxon>Pseudomonadati</taxon>
        <taxon>Pseudomonadota</taxon>
        <taxon>Gammaproteobacteria</taxon>
        <taxon>Thiotrichales</taxon>
        <taxon>Piscirickettsiaceae</taxon>
        <taxon>Hydrogenovibrio</taxon>
    </lineage>
</organism>
<reference evidence="3" key="1">
    <citation type="submission" date="2006-07" db="EMBL/GenBank/DDBJ databases">
        <title>Complete sequence of Thiomicrospira crunogena XCL-2.</title>
        <authorList>
            <consortium name="US DOE Joint Genome Institute"/>
            <person name="Copeland A."/>
            <person name="Lucas S."/>
            <person name="Lapidus A."/>
            <person name="Barry K."/>
            <person name="Detter J.C."/>
            <person name="Glavina del Rio T."/>
            <person name="Hammon N."/>
            <person name="Israni S."/>
            <person name="Dalin E."/>
            <person name="Tice H."/>
            <person name="Pitluck S."/>
            <person name="Chain P."/>
            <person name="Malfatti S."/>
            <person name="Shin M."/>
            <person name="Vergez L."/>
            <person name="Schmutz J."/>
            <person name="Larimer F."/>
            <person name="Land M."/>
            <person name="Hauser L."/>
            <person name="Kyrpides N."/>
            <person name="Lykidis A."/>
            <person name="Scott K.M."/>
            <person name="Sievert S."/>
            <person name="Kerfeld C."/>
            <person name="Freyermuth S."/>
            <person name="Dobrinski K."/>
            <person name="Boller A."/>
            <person name="Fitzpatrick K."/>
            <person name="Thoma P."/>
            <person name="Moore J."/>
            <person name="Richardson P."/>
        </authorList>
    </citation>
    <scope>NUCLEOTIDE SEQUENCE</scope>
    <source>
        <strain evidence="3">XCL-2</strain>
    </source>
</reference>
<feature type="domain" description="YrhK" evidence="2">
    <location>
        <begin position="10"/>
        <end position="67"/>
    </location>
</feature>
<dbReference type="HOGENOM" id="CLU_188263_0_0_6"/>
<dbReference type="InterPro" id="IPR025424">
    <property type="entry name" value="YrhK_domain"/>
</dbReference>
<keyword evidence="1" id="KW-1133">Transmembrane helix</keyword>